<dbReference type="EMBL" id="BTSY01000006">
    <property type="protein sequence ID" value="GMT33181.1"/>
    <property type="molecule type" value="Genomic_DNA"/>
</dbReference>
<feature type="non-terminal residue" evidence="2">
    <location>
        <position position="67"/>
    </location>
</feature>
<comment type="caution">
    <text evidence="2">The sequence shown here is derived from an EMBL/GenBank/DDBJ whole genome shotgun (WGS) entry which is preliminary data.</text>
</comment>
<proteinExistence type="predicted"/>
<evidence type="ECO:0000313" key="3">
    <source>
        <dbReference type="Proteomes" id="UP001432322"/>
    </source>
</evidence>
<protein>
    <submittedName>
        <fullName evidence="2">Uncharacterized protein</fullName>
    </submittedName>
</protein>
<keyword evidence="3" id="KW-1185">Reference proteome</keyword>
<evidence type="ECO:0000256" key="1">
    <source>
        <dbReference type="SAM" id="MobiDB-lite"/>
    </source>
</evidence>
<gene>
    <name evidence="2" type="ORF">PFISCL1PPCAC_24478</name>
</gene>
<organism evidence="2 3">
    <name type="scientific">Pristionchus fissidentatus</name>
    <dbReference type="NCBI Taxonomy" id="1538716"/>
    <lineage>
        <taxon>Eukaryota</taxon>
        <taxon>Metazoa</taxon>
        <taxon>Ecdysozoa</taxon>
        <taxon>Nematoda</taxon>
        <taxon>Chromadorea</taxon>
        <taxon>Rhabditida</taxon>
        <taxon>Rhabditina</taxon>
        <taxon>Diplogasteromorpha</taxon>
        <taxon>Diplogasteroidea</taxon>
        <taxon>Neodiplogasteridae</taxon>
        <taxon>Pristionchus</taxon>
    </lineage>
</organism>
<feature type="region of interest" description="Disordered" evidence="1">
    <location>
        <begin position="31"/>
        <end position="67"/>
    </location>
</feature>
<dbReference type="AlphaFoldDB" id="A0AAV5WLL9"/>
<dbReference type="Proteomes" id="UP001432322">
    <property type="component" value="Unassembled WGS sequence"/>
</dbReference>
<name>A0AAV5WLL9_9BILA</name>
<sequence length="67" mass="7622">KHPSRSRSKAQDSKHRWRLCLCIRAVAISGSEQRRTRSIHRSIPRETGDQRLLGTTNKSPSSSSDSY</sequence>
<reference evidence="2" key="1">
    <citation type="submission" date="2023-10" db="EMBL/GenBank/DDBJ databases">
        <title>Genome assembly of Pristionchus species.</title>
        <authorList>
            <person name="Yoshida K."/>
            <person name="Sommer R.J."/>
        </authorList>
    </citation>
    <scope>NUCLEOTIDE SEQUENCE</scope>
    <source>
        <strain evidence="2">RS5133</strain>
    </source>
</reference>
<feature type="non-terminal residue" evidence="2">
    <location>
        <position position="1"/>
    </location>
</feature>
<accession>A0AAV5WLL9</accession>
<evidence type="ECO:0000313" key="2">
    <source>
        <dbReference type="EMBL" id="GMT33181.1"/>
    </source>
</evidence>